<proteinExistence type="predicted"/>
<gene>
    <name evidence="1" type="ORF">SEA_WEASELS2_236</name>
</gene>
<sequence>MLVDIDLNSPQIQELRKRWAEIHEADNEPYEQYETAERLSRGIYNGYWMEHDIEYALTLGRHAFDAFPFPKADFDLDDMSEHAKYQQKIKAWSNGPRGYGMCDNPEQVVLKWPWLEWCDRNFIIQFHHSMIEDDRAYKHGEYIGDLEDPYDEPVGMFQILEIKPEYVVEIEDD</sequence>
<keyword evidence="2" id="KW-1185">Reference proteome</keyword>
<evidence type="ECO:0000313" key="2">
    <source>
        <dbReference type="Proteomes" id="UP000224902"/>
    </source>
</evidence>
<reference evidence="2" key="1">
    <citation type="submission" date="2016-08" db="EMBL/GenBank/DDBJ databases">
        <authorList>
            <person name="Seilhamer J.J."/>
        </authorList>
    </citation>
    <scope>NUCLEOTIDE SEQUENCE [LARGE SCALE GENOMIC DNA]</scope>
</reference>
<protein>
    <submittedName>
        <fullName evidence="1">Uncharacterized protein</fullName>
    </submittedName>
</protein>
<accession>A0A1I9SAK8</accession>
<dbReference type="EMBL" id="KX774321">
    <property type="protein sequence ID" value="AOZ63814.1"/>
    <property type="molecule type" value="Genomic_DNA"/>
</dbReference>
<evidence type="ECO:0000313" key="1">
    <source>
        <dbReference type="EMBL" id="AOZ63814.1"/>
    </source>
</evidence>
<name>A0A1I9SAK8_9CAUD</name>
<dbReference type="Proteomes" id="UP000224902">
    <property type="component" value="Segment"/>
</dbReference>
<organism evidence="1 2">
    <name type="scientific">Rhodococcus phage Weasels2</name>
    <dbReference type="NCBI Taxonomy" id="1897437"/>
    <lineage>
        <taxon>Viruses</taxon>
        <taxon>Duplodnaviria</taxon>
        <taxon>Heunggongvirae</taxon>
        <taxon>Uroviricota</taxon>
        <taxon>Caudoviricetes</taxon>
        <taxon>Weaselvirus</taxon>
        <taxon>Weaselvirus weasel</taxon>
    </lineage>
</organism>